<feature type="domain" description="G-protein coupled receptors family 3 profile" evidence="11">
    <location>
        <begin position="592"/>
        <end position="857"/>
    </location>
</feature>
<feature type="transmembrane region" description="Helical" evidence="10">
    <location>
        <begin position="812"/>
        <end position="834"/>
    </location>
</feature>
<dbReference type="InterPro" id="IPR038550">
    <property type="entry name" value="GPCR_3_9-Cys_sf"/>
</dbReference>
<dbReference type="InterPro" id="IPR028082">
    <property type="entry name" value="Peripla_BP_I"/>
</dbReference>
<dbReference type="Pfam" id="PF00003">
    <property type="entry name" value="7tm_3"/>
    <property type="match status" value="1"/>
</dbReference>
<evidence type="ECO:0000313" key="12">
    <source>
        <dbReference type="EMBL" id="KAK0054487.1"/>
    </source>
</evidence>
<evidence type="ECO:0000256" key="2">
    <source>
        <dbReference type="ARBA" id="ARBA00022475"/>
    </source>
</evidence>
<gene>
    <name evidence="12" type="ORF">Bpfe_016063</name>
</gene>
<dbReference type="PRINTS" id="PR00248">
    <property type="entry name" value="GPCRMGR"/>
</dbReference>
<dbReference type="Pfam" id="PF07562">
    <property type="entry name" value="NCD3G"/>
    <property type="match status" value="1"/>
</dbReference>
<dbReference type="Gene3D" id="2.10.50.30">
    <property type="entry name" value="GPCR, family 3, nine cysteines domain"/>
    <property type="match status" value="1"/>
</dbReference>
<feature type="transmembrane region" description="Helical" evidence="10">
    <location>
        <begin position="597"/>
        <end position="618"/>
    </location>
</feature>
<sequence>MLSLLWCVSKAESLMAYGVNPDTYSRPGDINIGSIMSITKGVNNFLCNRSQIPGSWGIEFPEAIAFAVDAVNRDPNLLPNLTLGFYVLDDCYSRILSLGQSLSFLPRSGHTESRSDNSTCSGMSCPPDYVIKYRRVVGVLAPMLSSCAVPVSYLYTTARLPLVGYSTSTDELSDKTLHPNFLRVISPDKYQALAMLKFIKNNGWSYVSIVYSQGPYGERAFDTIKSSAASFNICLAVTHRVLDTEEMEPVARSILSFPRARAVILFSDVGPTLRLLDYIDKLNATGHFVWITSDSVTLTAKEEFLPYKNLVIGMFMFLFYAPLMREFYEYIRRQNVTTSSNPWFKFSYESMFACSISAETCNLTLDVVRDGSFGFMNLPTLLMDAVLSYAHGIHALISSRCPRVTAPEAMDCIQNHSLLSYLRDVSFNGYSGPIRFNSEGDVPGKYVIYQMTWDYVTVPFGYGNPASPLRMGLVTKEVAFYDIASEDVAYTSTNISWEHLKKVERLVPLGDGELDKGIPESVCSRPCVVGEYKIQMELSCCWECRKCRENEKIINQNTSCEECPLFTWPDPQTGFTSCLNIPLTYPTMSQTLTIVQLFLAVFGLAITILVSAMFLHYRDSRVIKAASRELSLLQLAAIFTGYVTVVCFQSAPTPTACAALYVIFCLSFAMLYCPLLVKAVRIFRIFQSSTKNNKRPRFVSPQSQVVISVGLICIQVVLCVVVVLAYTPTSRRTQMVKTERFVELTCDMTLQGLASFLTYNLVLVSLCSIFAFKTRHLPDNFNESKFISMCVSTTLVIWLAFVPTYFTAGREYVRTLLLSVALLLNHTVALVFLFMPKIYAAICVPSEPVVTTRFNTISTRVHHLTSTNRVAPSPGSVNMT</sequence>
<keyword evidence="5" id="KW-0297">G-protein coupled receptor</keyword>
<dbReference type="InterPro" id="IPR001828">
    <property type="entry name" value="ANF_lig-bd_rcpt"/>
</dbReference>
<dbReference type="CDD" id="cd13953">
    <property type="entry name" value="7tm_classC_mGluR-like"/>
    <property type="match status" value="1"/>
</dbReference>
<feature type="transmembrane region" description="Helical" evidence="10">
    <location>
        <begin position="658"/>
        <end position="683"/>
    </location>
</feature>
<feature type="transmembrane region" description="Helical" evidence="10">
    <location>
        <begin position="748"/>
        <end position="772"/>
    </location>
</feature>
<evidence type="ECO:0000256" key="3">
    <source>
        <dbReference type="ARBA" id="ARBA00022692"/>
    </source>
</evidence>
<evidence type="ECO:0000256" key="10">
    <source>
        <dbReference type="SAM" id="Phobius"/>
    </source>
</evidence>
<feature type="transmembrane region" description="Helical" evidence="10">
    <location>
        <begin position="704"/>
        <end position="728"/>
    </location>
</feature>
<dbReference type="InterPro" id="IPR017978">
    <property type="entry name" value="GPCR_3_C"/>
</dbReference>
<evidence type="ECO:0000256" key="4">
    <source>
        <dbReference type="ARBA" id="ARBA00022989"/>
    </source>
</evidence>
<evidence type="ECO:0000256" key="7">
    <source>
        <dbReference type="ARBA" id="ARBA00023170"/>
    </source>
</evidence>
<keyword evidence="8" id="KW-0325">Glycoprotein</keyword>
<dbReference type="AlphaFoldDB" id="A0AAD8BHZ9"/>
<dbReference type="InterPro" id="IPR000337">
    <property type="entry name" value="GPCR_3"/>
</dbReference>
<dbReference type="Gene3D" id="3.40.50.2300">
    <property type="match status" value="2"/>
</dbReference>
<keyword evidence="3 10" id="KW-0812">Transmembrane</keyword>
<dbReference type="PROSITE" id="PS50259">
    <property type="entry name" value="G_PROTEIN_RECEP_F3_4"/>
    <property type="match status" value="1"/>
</dbReference>
<dbReference type="GO" id="GO:0005886">
    <property type="term" value="C:plasma membrane"/>
    <property type="evidence" value="ECO:0007669"/>
    <property type="project" value="UniProtKB-SubCell"/>
</dbReference>
<feature type="transmembrane region" description="Helical" evidence="10">
    <location>
        <begin position="784"/>
        <end position="806"/>
    </location>
</feature>
<dbReference type="Proteomes" id="UP001233172">
    <property type="component" value="Unassembled WGS sequence"/>
</dbReference>
<protein>
    <submittedName>
        <fullName evidence="12">Metabotropic glutamate receptor 4</fullName>
    </submittedName>
</protein>
<dbReference type="Pfam" id="PF01094">
    <property type="entry name" value="ANF_receptor"/>
    <property type="match status" value="1"/>
</dbReference>
<reference evidence="12" key="2">
    <citation type="submission" date="2023-04" db="EMBL/GenBank/DDBJ databases">
        <authorList>
            <person name="Bu L."/>
            <person name="Lu L."/>
            <person name="Laidemitt M.R."/>
            <person name="Zhang S.M."/>
            <person name="Mutuku M."/>
            <person name="Mkoji G."/>
            <person name="Steinauer M."/>
            <person name="Loker E.S."/>
        </authorList>
    </citation>
    <scope>NUCLEOTIDE SEQUENCE</scope>
    <source>
        <strain evidence="12">KasaAsao</strain>
        <tissue evidence="12">Whole Snail</tissue>
    </source>
</reference>
<keyword evidence="7 12" id="KW-0675">Receptor</keyword>
<comment type="subcellular location">
    <subcellularLocation>
        <location evidence="1">Cell membrane</location>
        <topology evidence="1">Multi-pass membrane protein</topology>
    </subcellularLocation>
</comment>
<keyword evidence="4 10" id="KW-1133">Transmembrane helix</keyword>
<dbReference type="InterPro" id="IPR050726">
    <property type="entry name" value="mGluR"/>
</dbReference>
<evidence type="ECO:0000313" key="13">
    <source>
        <dbReference type="Proteomes" id="UP001233172"/>
    </source>
</evidence>
<evidence type="ECO:0000256" key="9">
    <source>
        <dbReference type="ARBA" id="ARBA00023224"/>
    </source>
</evidence>
<accession>A0AAD8BHZ9</accession>
<dbReference type="GO" id="GO:0004930">
    <property type="term" value="F:G protein-coupled receptor activity"/>
    <property type="evidence" value="ECO:0007669"/>
    <property type="project" value="UniProtKB-KW"/>
</dbReference>
<dbReference type="SUPFAM" id="SSF53822">
    <property type="entry name" value="Periplasmic binding protein-like I"/>
    <property type="match status" value="1"/>
</dbReference>
<comment type="caution">
    <text evidence="12">The sequence shown here is derived from an EMBL/GenBank/DDBJ whole genome shotgun (WGS) entry which is preliminary data.</text>
</comment>
<keyword evidence="13" id="KW-1185">Reference proteome</keyword>
<evidence type="ECO:0000256" key="6">
    <source>
        <dbReference type="ARBA" id="ARBA00023136"/>
    </source>
</evidence>
<feature type="transmembrane region" description="Helical" evidence="10">
    <location>
        <begin position="630"/>
        <end position="652"/>
    </location>
</feature>
<dbReference type="EMBL" id="JASAOG010000077">
    <property type="protein sequence ID" value="KAK0054487.1"/>
    <property type="molecule type" value="Genomic_DNA"/>
</dbReference>
<evidence type="ECO:0000256" key="1">
    <source>
        <dbReference type="ARBA" id="ARBA00004651"/>
    </source>
</evidence>
<organism evidence="12 13">
    <name type="scientific">Biomphalaria pfeifferi</name>
    <name type="common">Bloodfluke planorb</name>
    <name type="synonym">Freshwater snail</name>
    <dbReference type="NCBI Taxonomy" id="112525"/>
    <lineage>
        <taxon>Eukaryota</taxon>
        <taxon>Metazoa</taxon>
        <taxon>Spiralia</taxon>
        <taxon>Lophotrochozoa</taxon>
        <taxon>Mollusca</taxon>
        <taxon>Gastropoda</taxon>
        <taxon>Heterobranchia</taxon>
        <taxon>Euthyneura</taxon>
        <taxon>Panpulmonata</taxon>
        <taxon>Hygrophila</taxon>
        <taxon>Lymnaeoidea</taxon>
        <taxon>Planorbidae</taxon>
        <taxon>Biomphalaria</taxon>
    </lineage>
</organism>
<keyword evidence="6 10" id="KW-0472">Membrane</keyword>
<proteinExistence type="predicted"/>
<evidence type="ECO:0000259" key="11">
    <source>
        <dbReference type="PROSITE" id="PS50259"/>
    </source>
</evidence>
<evidence type="ECO:0000256" key="8">
    <source>
        <dbReference type="ARBA" id="ARBA00023180"/>
    </source>
</evidence>
<evidence type="ECO:0000256" key="5">
    <source>
        <dbReference type="ARBA" id="ARBA00023040"/>
    </source>
</evidence>
<dbReference type="InterPro" id="IPR011500">
    <property type="entry name" value="GPCR_3_9-Cys_dom"/>
</dbReference>
<name>A0AAD8BHZ9_BIOPF</name>
<dbReference type="PANTHER" id="PTHR24060">
    <property type="entry name" value="METABOTROPIC GLUTAMATE RECEPTOR"/>
    <property type="match status" value="1"/>
</dbReference>
<keyword evidence="2" id="KW-1003">Cell membrane</keyword>
<keyword evidence="9" id="KW-0807">Transducer</keyword>
<reference evidence="12" key="1">
    <citation type="journal article" date="2023" name="PLoS Negl. Trop. Dis.">
        <title>A genome sequence for Biomphalaria pfeifferi, the major vector snail for the human-infecting parasite Schistosoma mansoni.</title>
        <authorList>
            <person name="Bu L."/>
            <person name="Lu L."/>
            <person name="Laidemitt M.R."/>
            <person name="Zhang S.M."/>
            <person name="Mutuku M."/>
            <person name="Mkoji G."/>
            <person name="Steinauer M."/>
            <person name="Loker E.S."/>
        </authorList>
    </citation>
    <scope>NUCLEOTIDE SEQUENCE</scope>
    <source>
        <strain evidence="12">KasaAsao</strain>
    </source>
</reference>